<evidence type="ECO:0000256" key="10">
    <source>
        <dbReference type="ARBA" id="ARBA00023136"/>
    </source>
</evidence>
<comment type="subcellular location">
    <subcellularLocation>
        <location evidence="1 14">Endoplasmic reticulum membrane</location>
        <topology evidence="1 14">Multi-pass membrane protein</topology>
    </subcellularLocation>
</comment>
<comment type="caution">
    <text evidence="15">The sequence shown here is derived from an EMBL/GenBank/DDBJ whole genome shotgun (WGS) entry which is preliminary data.</text>
</comment>
<evidence type="ECO:0000256" key="12">
    <source>
        <dbReference type="ARBA" id="ARBA00049506"/>
    </source>
</evidence>
<dbReference type="STRING" id="5217.A0A4Q1BA03"/>
<evidence type="ECO:0000256" key="13">
    <source>
        <dbReference type="ARBA" id="ARBA00093457"/>
    </source>
</evidence>
<feature type="transmembrane region" description="Helical" evidence="14">
    <location>
        <begin position="199"/>
        <end position="223"/>
    </location>
</feature>
<comment type="catalytic activity">
    <reaction evidence="12 14">
        <text>an alpha-D-Man-(1-&gt;2)-alpha-D-Man-(1-&gt;2)-alpha-D-Man-(1-&gt;3)-[alpha-D-Man-(1-&gt;6)]-beta-D-Man-(1-&gt;4)-beta-D-GlcNAc-(1-&gt;4)-alpha-D-GlcNAc-diphospho-di-trans,poly-cis-dolichol + a di-trans,poly-cis-dolichyl beta-D-mannosyl phosphate = an alpha-D-Man-(1-&gt;2)-alpha-D-Man-(1-&gt;2)-alpha-D-Man-(1-&gt;3)-[alpha-D-Man-(1-&gt;3)-alpha-D-Man-(1-&gt;6)]-beta-D-Man-(1-&gt;4)-beta-D-GlcNAc-(1-&gt;4)-alpha-D-GlcNAc-diphospho-di-trans,poly-cis-dolichol + a di-trans,poly-cis-dolichyl phosphate + H(+)</text>
        <dbReference type="Rhea" id="RHEA:29527"/>
        <dbReference type="Rhea" id="RHEA-COMP:19498"/>
        <dbReference type="Rhea" id="RHEA-COMP:19501"/>
        <dbReference type="Rhea" id="RHEA-COMP:19516"/>
        <dbReference type="Rhea" id="RHEA-COMP:19517"/>
        <dbReference type="ChEBI" id="CHEBI:15378"/>
        <dbReference type="ChEBI" id="CHEBI:57683"/>
        <dbReference type="ChEBI" id="CHEBI:58211"/>
        <dbReference type="ChEBI" id="CHEBI:132515"/>
        <dbReference type="ChEBI" id="CHEBI:132516"/>
        <dbReference type="EC" id="2.4.1.258"/>
    </reaction>
    <physiologicalReaction direction="left-to-right" evidence="12 14">
        <dbReference type="Rhea" id="RHEA:29528"/>
    </physiologicalReaction>
</comment>
<keyword evidence="8 14" id="KW-0256">Endoplasmic reticulum</keyword>
<dbReference type="Pfam" id="PF05208">
    <property type="entry name" value="ALG3"/>
    <property type="match status" value="1"/>
</dbReference>
<evidence type="ECO:0000256" key="2">
    <source>
        <dbReference type="ARBA" id="ARBA00004922"/>
    </source>
</evidence>
<evidence type="ECO:0000256" key="4">
    <source>
        <dbReference type="ARBA" id="ARBA00015561"/>
    </source>
</evidence>
<evidence type="ECO:0000256" key="7">
    <source>
        <dbReference type="ARBA" id="ARBA00022692"/>
    </source>
</evidence>
<gene>
    <name evidence="15" type="ORF">M231_07965</name>
</gene>
<keyword evidence="7 14" id="KW-0812">Transmembrane</keyword>
<sequence>MAPVDARPGKHPSFAGTLTPSWILSMVRSLLLDRQYFWYLFSLLFVGEALLGLLIINKVAYTKIDWVAYMQQVDGFIFGERDYSKLEGETGPLVYPALHLYIYAALHQLLPNDRVRAAQYIFLLVYLVTFTLVGCIYYFCGSRNRHIPQILLVPLTLSKRAHSVYLLRLFNDPLTMILLYAAVVGFMCRTTTGWRVGSVLFSMALGVKMNILLFLPGLLVLLVQYRGIFGTLESTAIMASIQIVTALPFLAHDSLAYFNSAFDFSRQFLYKWTVNWRFISESTFLSKEWATGLLMGHLTILMIFAAYRWAPNPVTLLHQACSTPSRPPVHTHGLSAYQIPLVLFTSNLIGMTFARSLHYQFHVWYFHQIPLLLYLGGAWGNPILGPCLWIMIEYAWATAPSTNFSSGILFFSHIVMLGGLLLHTKPIFNDLSSSEITLASTRRENEAT</sequence>
<feature type="transmembrane region" description="Helical" evidence="14">
    <location>
        <begin position="329"/>
        <end position="350"/>
    </location>
</feature>
<dbReference type="GO" id="GO:0005789">
    <property type="term" value="C:endoplasmic reticulum membrane"/>
    <property type="evidence" value="ECO:0007669"/>
    <property type="project" value="UniProtKB-SubCell"/>
</dbReference>
<dbReference type="VEuPathDB" id="FungiDB:TREMEDRAFT_68105"/>
<evidence type="ECO:0000256" key="3">
    <source>
        <dbReference type="ARBA" id="ARBA00011964"/>
    </source>
</evidence>
<dbReference type="PANTHER" id="PTHR12646:SF0">
    <property type="entry name" value="DOL-P-MAN:MAN(5)GLCNAC(2)-PP-DOL ALPHA-1,3-MANNOSYLTRANSFERASE"/>
    <property type="match status" value="1"/>
</dbReference>
<protein>
    <recommendedName>
        <fullName evidence="4 14">Dol-P-Man:Man(5)GlcNAc(2)-PP-Dol alpha-1,3-mannosyltransferase</fullName>
        <ecNumber evidence="3 14">2.4.1.258</ecNumber>
    </recommendedName>
    <alternativeName>
        <fullName evidence="14">Dol-P-Man-dependent alpha(1-3)-mannosyltransferase</fullName>
    </alternativeName>
</protein>
<evidence type="ECO:0000256" key="14">
    <source>
        <dbReference type="RuleBase" id="RU364047"/>
    </source>
</evidence>
<dbReference type="UniPathway" id="UPA00378"/>
<evidence type="ECO:0000313" key="15">
    <source>
        <dbReference type="EMBL" id="RXK34787.1"/>
    </source>
</evidence>
<keyword evidence="5 14" id="KW-0328">Glycosyltransferase</keyword>
<dbReference type="InterPro" id="IPR007873">
    <property type="entry name" value="Glycosyltransferase_ALG3"/>
</dbReference>
<proteinExistence type="inferred from homology"/>
<comment type="function">
    <text evidence="11 14">Dol-P-Man:Man(5)GlcNAc(2)-PP-Dol alpha-1,3-mannosyltransferase that operates in the biosynthetic pathway of dolichol-linked oligosaccharides, the glycan precursors employed in protein asparagine (N)-glycosylation. The assembly of dolichol-linked oligosaccharides begins on the cytosolic side of the endoplasmic reticulum membrane and finishes in its lumen. The sequential addition of sugars to dolichol pyrophosphate produces dolichol-linked oligosaccharides containing fourteen sugars, including two GlcNAcs, nine mannoses and three glucoses. Once assembled, the oligosaccharide is transferred from the lipid to nascent proteins by oligosaccharyltransferases. In the lumen of the endoplasmic reticulum, adds the first dolichyl beta-D-mannosyl phosphate derived mannose in an alpha-1,3 linkage to Man(5)GlcNAc(2)-PP-dolichol to produce Man(6)GlcNAc(2)-PP-dolichol.</text>
</comment>
<dbReference type="OrthoDB" id="20028at2759"/>
<feature type="transmembrane region" description="Helical" evidence="14">
    <location>
        <begin position="117"/>
        <end position="140"/>
    </location>
</feature>
<dbReference type="AlphaFoldDB" id="A0A4Q1BA03"/>
<feature type="transmembrane region" description="Helical" evidence="14">
    <location>
        <begin position="289"/>
        <end position="309"/>
    </location>
</feature>
<evidence type="ECO:0000256" key="11">
    <source>
        <dbReference type="ARBA" id="ARBA00044743"/>
    </source>
</evidence>
<keyword evidence="6 14" id="KW-0808">Transferase</keyword>
<dbReference type="Proteomes" id="UP000289152">
    <property type="component" value="Unassembled WGS sequence"/>
</dbReference>
<reference evidence="15 16" key="1">
    <citation type="submission" date="2016-06" db="EMBL/GenBank/DDBJ databases">
        <title>Evolution of pathogenesis and genome organization in the Tremellales.</title>
        <authorList>
            <person name="Cuomo C."/>
            <person name="Litvintseva A."/>
            <person name="Heitman J."/>
            <person name="Chen Y."/>
            <person name="Sun S."/>
            <person name="Springer D."/>
            <person name="Dromer F."/>
            <person name="Young S."/>
            <person name="Zeng Q."/>
            <person name="Chapman S."/>
            <person name="Gujja S."/>
            <person name="Saif S."/>
            <person name="Birren B."/>
        </authorList>
    </citation>
    <scope>NUCLEOTIDE SEQUENCE [LARGE SCALE GENOMIC DNA]</scope>
    <source>
        <strain evidence="15 16">ATCC 28783</strain>
    </source>
</reference>
<dbReference type="FunCoup" id="A0A4Q1BA03">
    <property type="interactions" value="425"/>
</dbReference>
<dbReference type="InParanoid" id="A0A4Q1BA03"/>
<evidence type="ECO:0000256" key="1">
    <source>
        <dbReference type="ARBA" id="ARBA00004477"/>
    </source>
</evidence>
<evidence type="ECO:0000313" key="16">
    <source>
        <dbReference type="Proteomes" id="UP000289152"/>
    </source>
</evidence>
<evidence type="ECO:0000256" key="6">
    <source>
        <dbReference type="ARBA" id="ARBA00022679"/>
    </source>
</evidence>
<dbReference type="EMBL" id="SDIL01000192">
    <property type="protein sequence ID" value="RXK34787.1"/>
    <property type="molecule type" value="Genomic_DNA"/>
</dbReference>
<feature type="transmembrane region" description="Helical" evidence="14">
    <location>
        <begin position="165"/>
        <end position="187"/>
    </location>
</feature>
<feature type="transmembrane region" description="Helical" evidence="14">
    <location>
        <begin position="36"/>
        <end position="56"/>
    </location>
</feature>
<dbReference type="PANTHER" id="PTHR12646">
    <property type="entry name" value="NOT56 - RELATED"/>
    <property type="match status" value="1"/>
</dbReference>
<comment type="similarity">
    <text evidence="13">Belongs to the glycosyltransferase ALG3 family.</text>
</comment>
<organism evidence="15 16">
    <name type="scientific">Tremella mesenterica</name>
    <name type="common">Jelly fungus</name>
    <dbReference type="NCBI Taxonomy" id="5217"/>
    <lineage>
        <taxon>Eukaryota</taxon>
        <taxon>Fungi</taxon>
        <taxon>Dikarya</taxon>
        <taxon>Basidiomycota</taxon>
        <taxon>Agaricomycotina</taxon>
        <taxon>Tremellomycetes</taxon>
        <taxon>Tremellales</taxon>
        <taxon>Tremellaceae</taxon>
        <taxon>Tremella</taxon>
    </lineage>
</organism>
<keyword evidence="10 14" id="KW-0472">Membrane</keyword>
<accession>A0A4Q1BA03</accession>
<keyword evidence="16" id="KW-1185">Reference proteome</keyword>
<keyword evidence="9 14" id="KW-1133">Transmembrane helix</keyword>
<feature type="transmembrane region" description="Helical" evidence="14">
    <location>
        <begin position="371"/>
        <end position="392"/>
    </location>
</feature>
<comment type="pathway">
    <text evidence="2 14">Protein modification; protein glycosylation.</text>
</comment>
<evidence type="ECO:0000256" key="5">
    <source>
        <dbReference type="ARBA" id="ARBA00022676"/>
    </source>
</evidence>
<dbReference type="EC" id="2.4.1.258" evidence="3 14"/>
<feature type="transmembrane region" description="Helical" evidence="14">
    <location>
        <begin position="404"/>
        <end position="422"/>
    </location>
</feature>
<dbReference type="GO" id="GO:0052925">
    <property type="term" value="F:dol-P-Man:Man(5)GlcNAc(2)-PP-Dol alpha-1,3-mannosyltransferase activity"/>
    <property type="evidence" value="ECO:0007669"/>
    <property type="project" value="UniProtKB-EC"/>
</dbReference>
<evidence type="ECO:0000256" key="9">
    <source>
        <dbReference type="ARBA" id="ARBA00022989"/>
    </source>
</evidence>
<evidence type="ECO:0000256" key="8">
    <source>
        <dbReference type="ARBA" id="ARBA00022824"/>
    </source>
</evidence>
<name>A0A4Q1BA03_TREME</name>